<evidence type="ECO:0000313" key="11">
    <source>
        <dbReference type="Proteomes" id="UP001497497"/>
    </source>
</evidence>
<evidence type="ECO:0000259" key="8">
    <source>
        <dbReference type="PROSITE" id="PS50011"/>
    </source>
</evidence>
<evidence type="ECO:0000313" key="9">
    <source>
        <dbReference type="EMBL" id="CAL1532457.1"/>
    </source>
</evidence>
<dbReference type="InterPro" id="IPR030844">
    <property type="entry name" value="PAN3"/>
</dbReference>
<dbReference type="AlphaFoldDB" id="A0A7S7B0H0"/>
<dbReference type="EMBL" id="CAXITT010000117">
    <property type="protein sequence ID" value="CAL1532457.1"/>
    <property type="molecule type" value="Genomic_DNA"/>
</dbReference>
<comment type="function">
    <text evidence="6">Regulatory subunit of the poly(A)-nuclease (PAN) deadenylation complex, one of two cytoplasmic mRNA deadenylases involved in general and miRNA-mediated mRNA turnover. PAN specifically shortens poly(A) tails of RNA and the activity is stimulated by poly(A)-binding protein (PABP). PAN deadenylation is followed by rapid degradation of the shortened mRNA tails by the CCR4-NOT complex. Deadenylated mRNAs are then degraded by two alternative mechanisms, namely exosome-mediated 3'-5' exonucleolytic degradation, or deadenlyation-dependent mRNA decaping and subsequent 5'-3' exonucleolytic degradation by XRN1. PAN3 acts as a positive regulator for PAN activity, recruiting the catalytic subunit PAN2 to mRNA via its interaction with RNA and PABP, and to miRNA targets via its interaction with GW182 family proteins.</text>
</comment>
<dbReference type="FunFam" id="1.10.287.3700:FF:000001">
    <property type="entry name" value="PAN2-PAN3 deadenylation complex subunit PAN3"/>
    <property type="match status" value="1"/>
</dbReference>
<dbReference type="InterPro" id="IPR011009">
    <property type="entry name" value="Kinase-like_dom_sf"/>
</dbReference>
<gene>
    <name evidence="6" type="primary">PAN3</name>
    <name evidence="9" type="ORF">GSLYS_00006536001</name>
</gene>
<comment type="similarity">
    <text evidence="6">Belongs to the protein kinase superfamily. PAN3 family.</text>
</comment>
<feature type="compositionally biased region" description="Polar residues" evidence="7">
    <location>
        <begin position="1"/>
        <end position="13"/>
    </location>
</feature>
<dbReference type="GO" id="GO:0005524">
    <property type="term" value="F:ATP binding"/>
    <property type="evidence" value="ECO:0007669"/>
    <property type="project" value="UniProtKB-UniRule"/>
</dbReference>
<dbReference type="HAMAP" id="MF_03181">
    <property type="entry name" value="PAN3"/>
    <property type="match status" value="1"/>
</dbReference>
<dbReference type="Gene3D" id="1.10.510.10">
    <property type="entry name" value="Transferase(Phosphotransferase) domain 1"/>
    <property type="match status" value="1"/>
</dbReference>
<dbReference type="SUPFAM" id="SSF56112">
    <property type="entry name" value="Protein kinase-like (PK-like)"/>
    <property type="match status" value="1"/>
</dbReference>
<comment type="domain">
    <text evidence="6">The N-terminal zinc finger binds to poly(A) RNA.</text>
</comment>
<reference evidence="10" key="1">
    <citation type="submission" date="2020-08" db="EMBL/GenBank/DDBJ databases">
        <title>A survey of miRNAs involved in biomineralization in the freshwater gastropod Lymnaea stagnalis.</title>
        <authorList>
            <person name="Jackson D.J."/>
            <person name="Cerveau N."/>
        </authorList>
    </citation>
    <scope>NUCLEOTIDE SEQUENCE</scope>
    <source>
        <strain evidence="10">Lsta_17544</strain>
    </source>
</reference>
<dbReference type="SMART" id="SM00220">
    <property type="entry name" value="S_TKc"/>
    <property type="match status" value="1"/>
</dbReference>
<name>A0A7S7B0H0_LYMST</name>
<feature type="compositionally biased region" description="Basic residues" evidence="7">
    <location>
        <begin position="473"/>
        <end position="482"/>
    </location>
</feature>
<evidence type="ECO:0000256" key="3">
    <source>
        <dbReference type="ARBA" id="ARBA00022741"/>
    </source>
</evidence>
<dbReference type="GO" id="GO:0006397">
    <property type="term" value="P:mRNA processing"/>
    <property type="evidence" value="ECO:0007669"/>
    <property type="project" value="UniProtKB-KW"/>
</dbReference>
<feature type="binding site" evidence="6">
    <location>
        <begin position="449"/>
        <end position="456"/>
    </location>
    <ligand>
        <name>ATP</name>
        <dbReference type="ChEBI" id="CHEBI:30616"/>
    </ligand>
</feature>
<evidence type="ECO:0000256" key="1">
    <source>
        <dbReference type="ARBA" id="ARBA00022490"/>
    </source>
</evidence>
<reference evidence="9 11" key="2">
    <citation type="submission" date="2024-04" db="EMBL/GenBank/DDBJ databases">
        <authorList>
            <consortium name="Genoscope - CEA"/>
            <person name="William W."/>
        </authorList>
    </citation>
    <scope>NUCLEOTIDE SEQUENCE [LARGE SCALE GENOMIC DNA]</scope>
</reference>
<comment type="domain">
    <text evidence="6">Contains a pseudokinase domain. The protein kinase domain is predicted to be catalytically inactive because some of the residues important for catalytic activity are substituted and it lacks the equivalent of the binding site for a peptide substrate. However, it has retained an ATP-binding site and ATP-binding is required for mRNA degradation, stimulating the activity of the PAN2 nuclease in vitro. The nucleotide-binding site is juxtaposed to the RNase active site of PAN2 in the complex and may actually bind nucleosides of a poly(A) RNA rather than ATP, feeding the poly(A)-tail to the active site of the deadenylase and thus increasing the efficiency with which this distributive enzyme degrades oligo(A) RNAs.</text>
</comment>
<comment type="domain">
    <text evidence="6">The pseudokinase domain, the coiled-coil (CC), and C-terminal knob domain (CK) form a structural unit (PKC) that forms an extensive high-affinity interaction surface for PAN2.</text>
</comment>
<evidence type="ECO:0000256" key="2">
    <source>
        <dbReference type="ARBA" id="ARBA00022664"/>
    </source>
</evidence>
<feature type="region of interest" description="Disordered" evidence="7">
    <location>
        <begin position="53"/>
        <end position="80"/>
    </location>
</feature>
<dbReference type="Gene3D" id="1.10.287.3700">
    <property type="match status" value="1"/>
</dbReference>
<dbReference type="InterPro" id="IPR041332">
    <property type="entry name" value="Pan3_CK"/>
</dbReference>
<dbReference type="EMBL" id="MT947774">
    <property type="protein sequence ID" value="QOW64973.1"/>
    <property type="molecule type" value="mRNA"/>
</dbReference>
<evidence type="ECO:0000256" key="7">
    <source>
        <dbReference type="SAM" id="MobiDB-lite"/>
    </source>
</evidence>
<keyword evidence="5 6" id="KW-0175">Coiled coil</keyword>
<dbReference type="PANTHER" id="PTHR12272:SF11">
    <property type="entry name" value="PAN2-PAN3 DEADENYLATION COMPLEX SUBUNIT PAN3"/>
    <property type="match status" value="1"/>
</dbReference>
<dbReference type="GO" id="GO:0000289">
    <property type="term" value="P:nuclear-transcribed mRNA poly(A) tail shortening"/>
    <property type="evidence" value="ECO:0007669"/>
    <property type="project" value="UniProtKB-UniRule"/>
</dbReference>
<dbReference type="InterPro" id="IPR000719">
    <property type="entry name" value="Prot_kinase_dom"/>
</dbReference>
<keyword evidence="11" id="KW-1185">Reference proteome</keyword>
<comment type="caution">
    <text evidence="6">Lacks conserved residue(s) required for the propagation of feature annotation.</text>
</comment>
<comment type="subcellular location">
    <subcellularLocation>
        <location evidence="6">Cytoplasm</location>
        <location evidence="6">P-body</location>
    </subcellularLocation>
</comment>
<feature type="coiled-coil region" evidence="6">
    <location>
        <begin position="635"/>
        <end position="673"/>
    </location>
</feature>
<dbReference type="Pfam" id="PF18101">
    <property type="entry name" value="Pan3_CK"/>
    <property type="match status" value="1"/>
</dbReference>
<dbReference type="GO" id="GO:0031251">
    <property type="term" value="C:PAN complex"/>
    <property type="evidence" value="ECO:0007669"/>
    <property type="project" value="UniProtKB-UniRule"/>
</dbReference>
<proteinExistence type="evidence at transcript level"/>
<organism evidence="10">
    <name type="scientific">Lymnaea stagnalis</name>
    <name type="common">Great pond snail</name>
    <name type="synonym">Helix stagnalis</name>
    <dbReference type="NCBI Taxonomy" id="6523"/>
    <lineage>
        <taxon>Eukaryota</taxon>
        <taxon>Metazoa</taxon>
        <taxon>Spiralia</taxon>
        <taxon>Lophotrochozoa</taxon>
        <taxon>Mollusca</taxon>
        <taxon>Gastropoda</taxon>
        <taxon>Heterobranchia</taxon>
        <taxon>Euthyneura</taxon>
        <taxon>Panpulmonata</taxon>
        <taxon>Hygrophila</taxon>
        <taxon>Lymnaeoidea</taxon>
        <taxon>Lymnaeidae</taxon>
        <taxon>Lymnaea</taxon>
    </lineage>
</organism>
<keyword evidence="4 6" id="KW-0067">ATP-binding</keyword>
<keyword evidence="1 6" id="KW-0963">Cytoplasm</keyword>
<keyword evidence="2 6" id="KW-0507">mRNA processing</keyword>
<feature type="binding site" evidence="6">
    <location>
        <position position="400"/>
    </location>
    <ligand>
        <name>ATP</name>
        <dbReference type="ChEBI" id="CHEBI:30616"/>
    </ligand>
</feature>
<dbReference type="GO" id="GO:0010606">
    <property type="term" value="P:positive regulation of cytoplasmic mRNA processing body assembly"/>
    <property type="evidence" value="ECO:0007669"/>
    <property type="project" value="UniProtKB-UniRule"/>
</dbReference>
<comment type="subunit">
    <text evidence="6">Homodimer. Forms a heterotrimer with a catalytic subunit PAN2 to form the poly(A)-nuclease (PAN) deadenylation complex. Interacts (via PAM-2 motif) with poly(A)-binding protein (via PABC domain), conferring substrate specificity of the enzyme complex.</text>
</comment>
<dbReference type="Proteomes" id="UP001497497">
    <property type="component" value="Unassembled WGS sequence"/>
</dbReference>
<dbReference type="GO" id="GO:0004672">
    <property type="term" value="F:protein kinase activity"/>
    <property type="evidence" value="ECO:0007669"/>
    <property type="project" value="InterPro"/>
</dbReference>
<evidence type="ECO:0000313" key="10">
    <source>
        <dbReference type="EMBL" id="QOW64973.1"/>
    </source>
</evidence>
<evidence type="ECO:0000256" key="5">
    <source>
        <dbReference type="ARBA" id="ARBA00023054"/>
    </source>
</evidence>
<feature type="region of interest" description="Disordered" evidence="7">
    <location>
        <begin position="1"/>
        <end position="20"/>
    </location>
</feature>
<feature type="domain" description="Protein kinase" evidence="8">
    <location>
        <begin position="367"/>
        <end position="638"/>
    </location>
</feature>
<dbReference type="PROSITE" id="PS50011">
    <property type="entry name" value="PROTEIN_KINASE_DOM"/>
    <property type="match status" value="1"/>
</dbReference>
<evidence type="ECO:0000256" key="4">
    <source>
        <dbReference type="ARBA" id="ARBA00022840"/>
    </source>
</evidence>
<feature type="region of interest" description="Knob domain" evidence="6">
    <location>
        <begin position="674"/>
        <end position="775"/>
    </location>
</feature>
<protein>
    <recommendedName>
        <fullName evidence="6">PAN2-PAN3 deadenylation complex subunit PAN3</fullName>
    </recommendedName>
    <alternativeName>
        <fullName evidence="6">PAB1P-dependent poly(A)-specific ribonuclease</fullName>
    </alternativeName>
    <alternativeName>
        <fullName evidence="6">Poly(A)-nuclease deadenylation complex subunit 3</fullName>
        <shortName evidence="6">PAN deadenylation complex subunit 3</shortName>
    </alternativeName>
</protein>
<accession>A0A7S7B0H0</accession>
<dbReference type="GO" id="GO:0008143">
    <property type="term" value="F:poly(A) binding"/>
    <property type="evidence" value="ECO:0007669"/>
    <property type="project" value="TreeGrafter"/>
</dbReference>
<feature type="region of interest" description="Disordered" evidence="7">
    <location>
        <begin position="473"/>
        <end position="493"/>
    </location>
</feature>
<keyword evidence="3 6" id="KW-0547">Nucleotide-binding</keyword>
<dbReference type="Gene3D" id="1.20.5.5160">
    <property type="match status" value="1"/>
</dbReference>
<dbReference type="PANTHER" id="PTHR12272">
    <property type="entry name" value="DEADENYLATION COMPLEX SUBUNIT PAN3"/>
    <property type="match status" value="1"/>
</dbReference>
<sequence length="775" mass="85276">MQQQNNPIGNGSFRNGPVHGQAQEGIARDAMGTNGDQYFSATFNAMGIQDFPPFRGGPPRPRSSMGAPHPMAGKQYSSTSAMDQMPDDFAALNLAVGPLHNKGAVNDFEPKSPGLPHSSSTSSFASYASMFGQNPSAPAWPFVPSSVAPSAHSPGSHNPAVFNAGVQNGPTTPKTSSIVPAFGPSQQNPVSTPSNATLGPPLFGSSSQIPVATSTNPVSTNGLVYTSAISPIHSPGISPASSPLTTRRMQSPVTHSLRQTTIPQKSASSSLVQESVGGTTYFYHPDDFKPQIEGPQLTLPSFCAYPGMPSHIVHLKMKTNVPQYFAPDELKMDILNRHVLTMMQVEPTSPNAVELPTEVDKYHNLCPLERTGAPKPSLGNLPSTTYKAVCTKDGLYYCLRRIHGFRLASTKVNSIMESWKKLYHPNVVSLKEVFTTKNFNDNSIVFVYDYHPGAETLMSQHFSSHPHINGFNHHHHHHHHFSRDHGKNSSNARNMNNNLLPESLIWTYIVQLSSALRAIHAANLAARSLDPSRIIVSGKARIRINCIGILDIITPEGSTPPNINAYKQDDMTAMGKIILALACNNIMCVQRDNIQSAIDVVQRNYSPDLKNLICYLLQNTNRVRSVNDVMPMIGARFFTQLDTATLRSDVLDYELAKEIENGRLFRILIKLGSINERPEYTTEPSWAETGDRFMLKLYRDYLFHQVDEAGLPWIDMAHVIQSLNKFDAGIPERVLLVSRDENSMLVVSYSELKRCFQSCFQELVAQHNQGTTSFS</sequence>
<evidence type="ECO:0000256" key="6">
    <source>
        <dbReference type="HAMAP-Rule" id="MF_03181"/>
    </source>
</evidence>
<dbReference type="GO" id="GO:0000932">
    <property type="term" value="C:P-body"/>
    <property type="evidence" value="ECO:0007669"/>
    <property type="project" value="UniProtKB-SubCell"/>
</dbReference>